<dbReference type="STRING" id="913774.A0A0C3GGZ7"/>
<reference evidence="1 2" key="1">
    <citation type="submission" date="2014-04" db="EMBL/GenBank/DDBJ databases">
        <authorList>
            <consortium name="DOE Joint Genome Institute"/>
            <person name="Kuo A."/>
            <person name="Martino E."/>
            <person name="Perotto S."/>
            <person name="Kohler A."/>
            <person name="Nagy L.G."/>
            <person name="Floudas D."/>
            <person name="Copeland A."/>
            <person name="Barry K.W."/>
            <person name="Cichocki N."/>
            <person name="Veneault-Fourrey C."/>
            <person name="LaButti K."/>
            <person name="Lindquist E.A."/>
            <person name="Lipzen A."/>
            <person name="Lundell T."/>
            <person name="Morin E."/>
            <person name="Murat C."/>
            <person name="Sun H."/>
            <person name="Tunlid A."/>
            <person name="Henrissat B."/>
            <person name="Grigoriev I.V."/>
            <person name="Hibbett D.S."/>
            <person name="Martin F."/>
            <person name="Nordberg H.P."/>
            <person name="Cantor M.N."/>
            <person name="Hua S.X."/>
        </authorList>
    </citation>
    <scope>NUCLEOTIDE SEQUENCE [LARGE SCALE GENOMIC DNA]</scope>
    <source>
        <strain evidence="1 2">Zn</strain>
    </source>
</reference>
<dbReference type="AlphaFoldDB" id="A0A0C3GGZ7"/>
<organism evidence="1 2">
    <name type="scientific">Oidiodendron maius (strain Zn)</name>
    <dbReference type="NCBI Taxonomy" id="913774"/>
    <lineage>
        <taxon>Eukaryota</taxon>
        <taxon>Fungi</taxon>
        <taxon>Dikarya</taxon>
        <taxon>Ascomycota</taxon>
        <taxon>Pezizomycotina</taxon>
        <taxon>Leotiomycetes</taxon>
        <taxon>Leotiomycetes incertae sedis</taxon>
        <taxon>Myxotrichaceae</taxon>
        <taxon>Oidiodendron</taxon>
    </lineage>
</organism>
<keyword evidence="2" id="KW-1185">Reference proteome</keyword>
<accession>A0A0C3GGZ7</accession>
<proteinExistence type="predicted"/>
<evidence type="ECO:0000313" key="2">
    <source>
        <dbReference type="Proteomes" id="UP000054321"/>
    </source>
</evidence>
<feature type="non-terminal residue" evidence="1">
    <location>
        <position position="1"/>
    </location>
</feature>
<reference evidence="2" key="2">
    <citation type="submission" date="2015-01" db="EMBL/GenBank/DDBJ databases">
        <title>Evolutionary Origins and Diversification of the Mycorrhizal Mutualists.</title>
        <authorList>
            <consortium name="DOE Joint Genome Institute"/>
            <consortium name="Mycorrhizal Genomics Consortium"/>
            <person name="Kohler A."/>
            <person name="Kuo A."/>
            <person name="Nagy L.G."/>
            <person name="Floudas D."/>
            <person name="Copeland A."/>
            <person name="Barry K.W."/>
            <person name="Cichocki N."/>
            <person name="Veneault-Fourrey C."/>
            <person name="LaButti K."/>
            <person name="Lindquist E.A."/>
            <person name="Lipzen A."/>
            <person name="Lundell T."/>
            <person name="Morin E."/>
            <person name="Murat C."/>
            <person name="Riley R."/>
            <person name="Ohm R."/>
            <person name="Sun H."/>
            <person name="Tunlid A."/>
            <person name="Henrissat B."/>
            <person name="Grigoriev I.V."/>
            <person name="Hibbett D.S."/>
            <person name="Martin F."/>
        </authorList>
    </citation>
    <scope>NUCLEOTIDE SEQUENCE [LARGE SCALE GENOMIC DNA]</scope>
    <source>
        <strain evidence="2">Zn</strain>
    </source>
</reference>
<gene>
    <name evidence="1" type="ORF">OIDMADRAFT_91030</name>
</gene>
<dbReference type="InterPro" id="IPR038765">
    <property type="entry name" value="Papain-like_cys_pep_sf"/>
</dbReference>
<protein>
    <recommendedName>
        <fullName evidence="3">NlpC/P60 domain-containing protein</fullName>
    </recommendedName>
</protein>
<sequence length="155" mass="16735">GGGGGGGGTSSIGGPISRSEIITRGEYWISRHVPYSQTASYPDPQGTLYRTDCSGFVSMALHASHPGLTTITLASIATEISWNDLQPGDFVGTLGPHTANQGSHVTLFLSWVDSTKKRYNSLECRGKAYGCIPYQRPIAWEDDGRVAKPYKYIHV</sequence>
<evidence type="ECO:0000313" key="1">
    <source>
        <dbReference type="EMBL" id="KIM95415.1"/>
    </source>
</evidence>
<dbReference type="HOGENOM" id="CLU_1690998_0_0_1"/>
<dbReference type="InParanoid" id="A0A0C3GGZ7"/>
<dbReference type="EMBL" id="KN832887">
    <property type="protein sequence ID" value="KIM95415.1"/>
    <property type="molecule type" value="Genomic_DNA"/>
</dbReference>
<evidence type="ECO:0008006" key="3">
    <source>
        <dbReference type="Google" id="ProtNLM"/>
    </source>
</evidence>
<name>A0A0C3GGZ7_OIDMZ</name>
<dbReference type="OrthoDB" id="5358886at2759"/>
<dbReference type="Proteomes" id="UP000054321">
    <property type="component" value="Unassembled WGS sequence"/>
</dbReference>
<feature type="non-terminal residue" evidence="1">
    <location>
        <position position="155"/>
    </location>
</feature>
<dbReference type="Gene3D" id="3.90.1720.10">
    <property type="entry name" value="endopeptidase domain like (from Nostoc punctiforme)"/>
    <property type="match status" value="1"/>
</dbReference>
<dbReference type="SUPFAM" id="SSF54001">
    <property type="entry name" value="Cysteine proteinases"/>
    <property type="match status" value="1"/>
</dbReference>